<keyword evidence="3" id="KW-1185">Reference proteome</keyword>
<dbReference type="AlphaFoldDB" id="A0A1G5NZ24"/>
<dbReference type="STRING" id="1120955.SAMN03080610_02876"/>
<dbReference type="EMBL" id="FMVW01000007">
    <property type="protein sequence ID" value="SCZ42188.1"/>
    <property type="molecule type" value="Genomic_DNA"/>
</dbReference>
<name>A0A1G5NZ24_AFIMA</name>
<dbReference type="InterPro" id="IPR013022">
    <property type="entry name" value="Xyl_isomerase-like_TIM-brl"/>
</dbReference>
<dbReference type="OrthoDB" id="3248123at2"/>
<evidence type="ECO:0000259" key="1">
    <source>
        <dbReference type="Pfam" id="PF01261"/>
    </source>
</evidence>
<dbReference type="InterPro" id="IPR050312">
    <property type="entry name" value="IolE/XylAMocC-like"/>
</dbReference>
<proteinExistence type="predicted"/>
<evidence type="ECO:0000313" key="3">
    <source>
        <dbReference type="Proteomes" id="UP000199347"/>
    </source>
</evidence>
<dbReference type="PANTHER" id="PTHR12110">
    <property type="entry name" value="HYDROXYPYRUVATE ISOMERASE"/>
    <property type="match status" value="1"/>
</dbReference>
<dbReference type="Gene3D" id="3.20.20.150">
    <property type="entry name" value="Divalent-metal-dependent TIM barrel enzymes"/>
    <property type="match status" value="1"/>
</dbReference>
<protein>
    <submittedName>
        <fullName evidence="2">Protein FrlC</fullName>
    </submittedName>
</protein>
<gene>
    <name evidence="2" type="ORF">SAMN03080610_02876</name>
</gene>
<accession>A0A1G5NZ24</accession>
<dbReference type="InterPro" id="IPR036237">
    <property type="entry name" value="Xyl_isomerase-like_sf"/>
</dbReference>
<dbReference type="Pfam" id="PF01261">
    <property type="entry name" value="AP_endonuc_2"/>
    <property type="match status" value="1"/>
</dbReference>
<sequence length="280" mass="31008">MSTLAENQLCGMNFHYFRHSFARFLDDVAKVGLTRVELWGAQPHFYLGDPWLQSARKIRDDIRARGLELVCFTPEQCVYPINIAAEEAVIRERSLSYFLDSLSACVELESPYLLVTPGWGYADQDAAEAWKRSAEGLALLCRHAERLGITLLLEPLTRAESNVINTSADLAQMMAELRSPAVKAILDTAAMAAAGETIGDYLARFGPDLAHVHFIDGDDGGAHLAWGDGSYPLHAFLAELQSGGYAGSLSFEFTSSKYWLDPLPPMHDSAELIRRELRTL</sequence>
<dbReference type="Proteomes" id="UP000199347">
    <property type="component" value="Unassembled WGS sequence"/>
</dbReference>
<dbReference type="RefSeq" id="WP_092814649.1">
    <property type="nucleotide sequence ID" value="NZ_FMVW01000007.1"/>
</dbReference>
<feature type="domain" description="Xylose isomerase-like TIM barrel" evidence="1">
    <location>
        <begin position="25"/>
        <end position="274"/>
    </location>
</feature>
<reference evidence="2 3" key="1">
    <citation type="submission" date="2016-10" db="EMBL/GenBank/DDBJ databases">
        <authorList>
            <person name="de Groot N.N."/>
        </authorList>
    </citation>
    <scope>NUCLEOTIDE SEQUENCE [LARGE SCALE GENOMIC DNA]</scope>
    <source>
        <strain evidence="2 3">DSM 2698</strain>
    </source>
</reference>
<organism evidence="2 3">
    <name type="scientific">Afifella marina DSM 2698</name>
    <dbReference type="NCBI Taxonomy" id="1120955"/>
    <lineage>
        <taxon>Bacteria</taxon>
        <taxon>Pseudomonadati</taxon>
        <taxon>Pseudomonadota</taxon>
        <taxon>Alphaproteobacteria</taxon>
        <taxon>Hyphomicrobiales</taxon>
        <taxon>Afifellaceae</taxon>
        <taxon>Afifella</taxon>
    </lineage>
</organism>
<dbReference type="SUPFAM" id="SSF51658">
    <property type="entry name" value="Xylose isomerase-like"/>
    <property type="match status" value="1"/>
</dbReference>
<evidence type="ECO:0000313" key="2">
    <source>
        <dbReference type="EMBL" id="SCZ42188.1"/>
    </source>
</evidence>